<organism evidence="1 2">
    <name type="scientific">Plasmodium falciparum (isolate Dd2)</name>
    <dbReference type="NCBI Taxonomy" id="57267"/>
    <lineage>
        <taxon>Eukaryota</taxon>
        <taxon>Sar</taxon>
        <taxon>Alveolata</taxon>
        <taxon>Apicomplexa</taxon>
        <taxon>Aconoidasida</taxon>
        <taxon>Haemosporida</taxon>
        <taxon>Plasmodiidae</taxon>
        <taxon>Plasmodium</taxon>
        <taxon>Plasmodium (Laverania)</taxon>
    </lineage>
</organism>
<evidence type="ECO:0000313" key="2">
    <source>
        <dbReference type="Proteomes" id="UP000054282"/>
    </source>
</evidence>
<dbReference type="Proteomes" id="UP000054282">
    <property type="component" value="Unassembled WGS sequence"/>
</dbReference>
<dbReference type="Gene3D" id="3.90.79.10">
    <property type="entry name" value="Nucleoside Triphosphate Pyrophosphohydrolase"/>
    <property type="match status" value="1"/>
</dbReference>
<dbReference type="EMBL" id="GG702236">
    <property type="protein sequence ID" value="KOB89336.1"/>
    <property type="molecule type" value="Genomic_DNA"/>
</dbReference>
<gene>
    <name evidence="1" type="ORF">PFDG_04885</name>
</gene>
<proteinExistence type="predicted"/>
<dbReference type="KEGG" id="pfd:PFDG_04885"/>
<protein>
    <submittedName>
        <fullName evidence="1">Uncharacterized protein</fullName>
    </submittedName>
</protein>
<sequence length="68" mass="7972">MKINIIKAFGILLCRLKKYNPVTTGDINKFEFLFLKASYADKHWTPPKGIISYVFNKIIIKLIFIFFS</sequence>
<dbReference type="OrthoDB" id="276276at2759"/>
<evidence type="ECO:0000313" key="1">
    <source>
        <dbReference type="EMBL" id="KOB89336.1"/>
    </source>
</evidence>
<reference evidence="2" key="2">
    <citation type="submission" date="2006-09" db="EMBL/GenBank/DDBJ databases">
        <title>The genome sequence of Plasmodium falciparum Dd2.</title>
        <authorList>
            <consortium name="The Broad Institute Genome Sequencing Platform"/>
            <person name="Birren B."/>
            <person name="Lander E."/>
            <person name="Galagan J."/>
            <person name="Nusbaum C."/>
            <person name="Devon K."/>
            <person name="Henn M."/>
            <person name="Jaffe D."/>
            <person name="Butler J."/>
            <person name="Alvarez P."/>
            <person name="Gnerre S."/>
            <person name="Grabherr M."/>
            <person name="Kleber M."/>
            <person name="Mauceli E."/>
            <person name="Brockman W."/>
            <person name="MacCallum I.A."/>
            <person name="Rounsley S."/>
            <person name="Young S."/>
            <person name="LaButti K."/>
            <person name="Pushparaj V."/>
            <person name="DeCaprio D."/>
            <person name="Crawford M."/>
            <person name="Koehrsen M."/>
            <person name="Engels R."/>
            <person name="Montgomery P."/>
            <person name="Pearson M."/>
            <person name="Howarth C."/>
            <person name="Larson L."/>
            <person name="Luoma S."/>
            <person name="White J."/>
            <person name="Kodira C."/>
            <person name="Zeng Q."/>
            <person name="O'Leary S."/>
            <person name="Yandava C."/>
            <person name="Alvarado L."/>
            <person name="Wirth D."/>
            <person name="Volkman S."/>
            <person name="Hartl D."/>
        </authorList>
    </citation>
    <scope>NUCLEOTIDE SEQUENCE [LARGE SCALE GENOMIC DNA]</scope>
</reference>
<dbReference type="AlphaFoldDB" id="A0A0L7M948"/>
<accession>A0A0L7M948</accession>
<reference evidence="2" key="1">
    <citation type="submission" date="2006-09" db="EMBL/GenBank/DDBJ databases">
        <title>Annotation of Plasmodium falciparum Dd2.</title>
        <authorList>
            <consortium name="The Broad Institute Genome Sequencing Platform"/>
            <person name="Volkman S.K."/>
            <person name="Neafsey D.E."/>
            <person name="Dash A.P."/>
            <person name="Chitnis C.E."/>
            <person name="Hartl D.L."/>
            <person name="Young S.K."/>
            <person name="Zeng Q."/>
            <person name="Koehrsen M."/>
            <person name="Alvarado L."/>
            <person name="Berlin A."/>
            <person name="Borenstein D."/>
            <person name="Chapman S.B."/>
            <person name="Chen Z."/>
            <person name="Engels R."/>
            <person name="Freedman E."/>
            <person name="Gellesch M."/>
            <person name="Goldberg J."/>
            <person name="Griggs A."/>
            <person name="Gujja S."/>
            <person name="Heilman E.R."/>
            <person name="Heiman D.I."/>
            <person name="Howarth C."/>
            <person name="Jen D."/>
            <person name="Larson L."/>
            <person name="Mehta T."/>
            <person name="Neiman D."/>
            <person name="Park D."/>
            <person name="Pearson M."/>
            <person name="Roberts A."/>
            <person name="Saif S."/>
            <person name="Shea T."/>
            <person name="Shenoy N."/>
            <person name="Sisk P."/>
            <person name="Stolte C."/>
            <person name="Sykes S."/>
            <person name="Walk T."/>
            <person name="White J."/>
            <person name="Yandava C."/>
            <person name="Haas B."/>
            <person name="Henn M.R."/>
            <person name="Nusbaum C."/>
            <person name="Birren B."/>
        </authorList>
    </citation>
    <scope>NUCLEOTIDE SEQUENCE [LARGE SCALE GENOMIC DNA]</scope>
</reference>
<name>A0A0L7M948_PLAF4</name>